<gene>
    <name evidence="1" type="ORF">BJ554DRAFT_6824</name>
</gene>
<dbReference type="OrthoDB" id="125347at2759"/>
<organism evidence="1 2">
    <name type="scientific">Olpidium bornovanus</name>
    <dbReference type="NCBI Taxonomy" id="278681"/>
    <lineage>
        <taxon>Eukaryota</taxon>
        <taxon>Fungi</taxon>
        <taxon>Fungi incertae sedis</taxon>
        <taxon>Olpidiomycota</taxon>
        <taxon>Olpidiomycotina</taxon>
        <taxon>Olpidiomycetes</taxon>
        <taxon>Olpidiales</taxon>
        <taxon>Olpidiaceae</taxon>
        <taxon>Olpidium</taxon>
    </lineage>
</organism>
<dbReference type="Proteomes" id="UP000673691">
    <property type="component" value="Unassembled WGS sequence"/>
</dbReference>
<accession>A0A8H8A218</accession>
<comment type="caution">
    <text evidence="1">The sequence shown here is derived from an EMBL/GenBank/DDBJ whole genome shotgun (WGS) entry which is preliminary data.</text>
</comment>
<protein>
    <submittedName>
        <fullName evidence="1">Uncharacterized protein</fullName>
    </submittedName>
</protein>
<dbReference type="EMBL" id="JAEFCI010000483">
    <property type="protein sequence ID" value="KAG5463511.1"/>
    <property type="molecule type" value="Genomic_DNA"/>
</dbReference>
<evidence type="ECO:0000313" key="2">
    <source>
        <dbReference type="Proteomes" id="UP000673691"/>
    </source>
</evidence>
<proteinExistence type="predicted"/>
<reference evidence="1 2" key="1">
    <citation type="journal article" name="Sci. Rep.">
        <title>Genome-scale phylogenetic analyses confirm Olpidium as the closest living zoosporic fungus to the non-flagellated, terrestrial fungi.</title>
        <authorList>
            <person name="Chang Y."/>
            <person name="Rochon D."/>
            <person name="Sekimoto S."/>
            <person name="Wang Y."/>
            <person name="Chovatia M."/>
            <person name="Sandor L."/>
            <person name="Salamov A."/>
            <person name="Grigoriev I.V."/>
            <person name="Stajich J.E."/>
            <person name="Spatafora J.W."/>
        </authorList>
    </citation>
    <scope>NUCLEOTIDE SEQUENCE [LARGE SCALE GENOMIC DNA]</scope>
    <source>
        <strain evidence="1">S191</strain>
    </source>
</reference>
<evidence type="ECO:0000313" key="1">
    <source>
        <dbReference type="EMBL" id="KAG5463511.1"/>
    </source>
</evidence>
<sequence length="119" mass="13475">MPRSGARHTTVSDKVRIALCAHKKKHPSLTQNELKEWLPVRHLLQRSHELLPKANGVNLSGKRRRTVKHPQMEQALAEWFMANQDQVNMSGWSAQGECGKTFGSLLSGPRSVRILKRMA</sequence>
<name>A0A8H8A218_9FUNG</name>
<dbReference type="AlphaFoldDB" id="A0A8H8A218"/>
<keyword evidence="2" id="KW-1185">Reference proteome</keyword>